<dbReference type="STRING" id="88036.D8T663"/>
<dbReference type="InParanoid" id="D8T663"/>
<proteinExistence type="predicted"/>
<dbReference type="PANTHER" id="PTHR13356">
    <property type="entry name" value="OB FOLD NUCLEIC ACID BINDING PROTEIN-RELATED"/>
    <property type="match status" value="1"/>
</dbReference>
<dbReference type="GO" id="GO:0044818">
    <property type="term" value="P:mitotic G2/M transition checkpoint"/>
    <property type="evidence" value="ECO:0000318"/>
    <property type="project" value="GO_Central"/>
</dbReference>
<dbReference type="InterPro" id="IPR012340">
    <property type="entry name" value="NA-bd_OB-fold"/>
</dbReference>
<sequence length="147" mass="15920">MLKVRDLRPSVGNNINTTFIILEKYNASRSDGGILMCIALVADSTASVHLQMWGAECDAFQPSDIVRLTNGIFSFHKANLVLRAGKKGLLEKIGEFSMVFVEIPNMSTMQWVQDPANPKGWIPLTHSSPAPTGPMLAGAASSNPGRH</sequence>
<dbReference type="AlphaFoldDB" id="D8T663"/>
<dbReference type="FunFam" id="2.40.50.140:FF:000072">
    <property type="entry name" value="SOSS complex subunit B2"/>
    <property type="match status" value="1"/>
</dbReference>
<dbReference type="GO" id="GO:0000724">
    <property type="term" value="P:double-strand break repair via homologous recombination"/>
    <property type="evidence" value="ECO:0000318"/>
    <property type="project" value="GO_Central"/>
</dbReference>
<dbReference type="GO" id="GO:0003677">
    <property type="term" value="F:DNA binding"/>
    <property type="evidence" value="ECO:0000318"/>
    <property type="project" value="GO_Central"/>
</dbReference>
<dbReference type="GO" id="GO:0070876">
    <property type="term" value="C:SOSS complex"/>
    <property type="evidence" value="ECO:0000318"/>
    <property type="project" value="GO_Central"/>
</dbReference>
<evidence type="ECO:0000313" key="4">
    <source>
        <dbReference type="Proteomes" id="UP000001514"/>
    </source>
</evidence>
<dbReference type="eggNOG" id="KOG3416">
    <property type="taxonomic scope" value="Eukaryota"/>
</dbReference>
<dbReference type="Gramene" id="EFJ07915">
    <property type="protein sequence ID" value="EFJ07915"/>
    <property type="gene ID" value="SELMODRAFT_132836"/>
</dbReference>
<dbReference type="Proteomes" id="UP000001514">
    <property type="component" value="Unassembled WGS sequence"/>
</dbReference>
<feature type="region of interest" description="Disordered" evidence="2">
    <location>
        <begin position="127"/>
        <end position="147"/>
    </location>
</feature>
<keyword evidence="4" id="KW-1185">Reference proteome</keyword>
<protein>
    <recommendedName>
        <fullName evidence="5">OB domain-containing protein</fullName>
    </recommendedName>
</protein>
<dbReference type="GO" id="GO:0005694">
    <property type="term" value="C:chromosome"/>
    <property type="evidence" value="ECO:0007669"/>
    <property type="project" value="UniProtKB-ARBA"/>
</dbReference>
<dbReference type="SUPFAM" id="SSF50249">
    <property type="entry name" value="Nucleic acid-binding proteins"/>
    <property type="match status" value="1"/>
</dbReference>
<evidence type="ECO:0000256" key="1">
    <source>
        <dbReference type="ARBA" id="ARBA00023125"/>
    </source>
</evidence>
<evidence type="ECO:0000313" key="3">
    <source>
        <dbReference type="EMBL" id="EFJ07915.1"/>
    </source>
</evidence>
<accession>D8T663</accession>
<evidence type="ECO:0000256" key="2">
    <source>
        <dbReference type="SAM" id="MobiDB-lite"/>
    </source>
</evidence>
<dbReference type="EMBL" id="GL377679">
    <property type="protein sequence ID" value="EFJ07915.1"/>
    <property type="molecule type" value="Genomic_DNA"/>
</dbReference>
<gene>
    <name evidence="3" type="ORF">SELMODRAFT_132836</name>
</gene>
<dbReference type="Gene3D" id="2.40.50.140">
    <property type="entry name" value="Nucleic acid-binding proteins"/>
    <property type="match status" value="1"/>
</dbReference>
<dbReference type="InterPro" id="IPR051231">
    <property type="entry name" value="SOSS-B"/>
</dbReference>
<dbReference type="OrthoDB" id="295715at2759"/>
<name>D8T663_SELML</name>
<dbReference type="KEGG" id="smo:SELMODRAFT_132836"/>
<dbReference type="FunCoup" id="D8T663">
    <property type="interactions" value="2042"/>
</dbReference>
<organism evidence="4">
    <name type="scientific">Selaginella moellendorffii</name>
    <name type="common">Spikemoss</name>
    <dbReference type="NCBI Taxonomy" id="88036"/>
    <lineage>
        <taxon>Eukaryota</taxon>
        <taxon>Viridiplantae</taxon>
        <taxon>Streptophyta</taxon>
        <taxon>Embryophyta</taxon>
        <taxon>Tracheophyta</taxon>
        <taxon>Lycopodiopsida</taxon>
        <taxon>Selaginellales</taxon>
        <taxon>Selaginellaceae</taxon>
        <taxon>Selaginella</taxon>
    </lineage>
</organism>
<evidence type="ECO:0008006" key="5">
    <source>
        <dbReference type="Google" id="ProtNLM"/>
    </source>
</evidence>
<dbReference type="GO" id="GO:0010212">
    <property type="term" value="P:response to ionizing radiation"/>
    <property type="evidence" value="ECO:0000318"/>
    <property type="project" value="GO_Central"/>
</dbReference>
<reference evidence="3 4" key="1">
    <citation type="journal article" date="2011" name="Science">
        <title>The Selaginella genome identifies genetic changes associated with the evolution of vascular plants.</title>
        <authorList>
            <person name="Banks J.A."/>
            <person name="Nishiyama T."/>
            <person name="Hasebe M."/>
            <person name="Bowman J.L."/>
            <person name="Gribskov M."/>
            <person name="dePamphilis C."/>
            <person name="Albert V.A."/>
            <person name="Aono N."/>
            <person name="Aoyama T."/>
            <person name="Ambrose B.A."/>
            <person name="Ashton N.W."/>
            <person name="Axtell M.J."/>
            <person name="Barker E."/>
            <person name="Barker M.S."/>
            <person name="Bennetzen J.L."/>
            <person name="Bonawitz N.D."/>
            <person name="Chapple C."/>
            <person name="Cheng C."/>
            <person name="Correa L.G."/>
            <person name="Dacre M."/>
            <person name="DeBarry J."/>
            <person name="Dreyer I."/>
            <person name="Elias M."/>
            <person name="Engstrom E.M."/>
            <person name="Estelle M."/>
            <person name="Feng L."/>
            <person name="Finet C."/>
            <person name="Floyd S.K."/>
            <person name="Frommer W.B."/>
            <person name="Fujita T."/>
            <person name="Gramzow L."/>
            <person name="Gutensohn M."/>
            <person name="Harholt J."/>
            <person name="Hattori M."/>
            <person name="Heyl A."/>
            <person name="Hirai T."/>
            <person name="Hiwatashi Y."/>
            <person name="Ishikawa M."/>
            <person name="Iwata M."/>
            <person name="Karol K.G."/>
            <person name="Koehler B."/>
            <person name="Kolukisaoglu U."/>
            <person name="Kubo M."/>
            <person name="Kurata T."/>
            <person name="Lalonde S."/>
            <person name="Li K."/>
            <person name="Li Y."/>
            <person name="Litt A."/>
            <person name="Lyons E."/>
            <person name="Manning G."/>
            <person name="Maruyama T."/>
            <person name="Michael T.P."/>
            <person name="Mikami K."/>
            <person name="Miyazaki S."/>
            <person name="Morinaga S."/>
            <person name="Murata T."/>
            <person name="Mueller-Roeber B."/>
            <person name="Nelson D.R."/>
            <person name="Obara M."/>
            <person name="Oguri Y."/>
            <person name="Olmstead R.G."/>
            <person name="Onodera N."/>
            <person name="Petersen B.L."/>
            <person name="Pils B."/>
            <person name="Prigge M."/>
            <person name="Rensing S.A."/>
            <person name="Riano-Pachon D.M."/>
            <person name="Roberts A.W."/>
            <person name="Sato Y."/>
            <person name="Scheller H.V."/>
            <person name="Schulz B."/>
            <person name="Schulz C."/>
            <person name="Shakirov E.V."/>
            <person name="Shibagaki N."/>
            <person name="Shinohara N."/>
            <person name="Shippen D.E."/>
            <person name="Soerensen I."/>
            <person name="Sotooka R."/>
            <person name="Sugimoto N."/>
            <person name="Sugita M."/>
            <person name="Sumikawa N."/>
            <person name="Tanurdzic M."/>
            <person name="Theissen G."/>
            <person name="Ulvskov P."/>
            <person name="Wakazuki S."/>
            <person name="Weng J.K."/>
            <person name="Willats W.W."/>
            <person name="Wipf D."/>
            <person name="Wolf P.G."/>
            <person name="Yang L."/>
            <person name="Zimmer A.D."/>
            <person name="Zhu Q."/>
            <person name="Mitros T."/>
            <person name="Hellsten U."/>
            <person name="Loque D."/>
            <person name="Otillar R."/>
            <person name="Salamov A."/>
            <person name="Schmutz J."/>
            <person name="Shapiro H."/>
            <person name="Lindquist E."/>
            <person name="Lucas S."/>
            <person name="Rokhsar D."/>
            <person name="Grigoriev I.V."/>
        </authorList>
    </citation>
    <scope>NUCLEOTIDE SEQUENCE [LARGE SCALE GENOMIC DNA]</scope>
</reference>
<dbReference type="PANTHER" id="PTHR13356:SF0">
    <property type="entry name" value="SOSS COMPLEX SUBUNIT B HOMOLOG"/>
    <property type="match status" value="1"/>
</dbReference>
<dbReference type="HOGENOM" id="CLU_102724_1_1_1"/>
<keyword evidence="1" id="KW-0238">DNA-binding</keyword>
<dbReference type="OMA" id="WGDECDT"/>